<dbReference type="PANTHER" id="PTHR43272:SF32">
    <property type="entry name" value="AMP-DEPENDENT SYNTHETASE_LIGASE DOMAIN-CONTAINING PROTEIN"/>
    <property type="match status" value="1"/>
</dbReference>
<gene>
    <name evidence="5" type="ORF">GV828_01950</name>
</gene>
<keyword evidence="1" id="KW-0436">Ligase</keyword>
<protein>
    <submittedName>
        <fullName evidence="5">AMP-binding protein</fullName>
    </submittedName>
</protein>
<sequence length="591" mass="67249">MAAITRLFDFPYHQQEKYPVDDALVTKYNGKWEKTSTQEYLKKANTISRALLRLGIQKDDKIAVISSTNRTEWHIVDIGILQTGAQNVPVYPTISEEDYEYILNHSGAKYCIVSDEEVFRKVNTIKNNLENLIEVYCFDEIQGCKNWRELLESGKDESNQNEVENRKNTITSDDLATIIYTSGTTGKPKGVMLSHKNIVSNVLDSEKRIPFEAGKTKALSFLPICHIFERMVVYLYQYYGVGIYFAESIEKLSDNLKETKPHVITAVPRLLEKVYDKIYAKGADLSGVKKKLFFWAIELGLRYEPYGKNGWWYEFQLGIARKLIFSKWKEGLGGNLDLMVSGSAALQPRLARIFAAAEIPVMEGYGLTETSPVIAVNDMRNRGFKIGTVGKPIDNVEVKIAEDGEILVKGPNVMMGYYKDEEKTNDAIKDGFFHTGDIGVIDSEGFLKITDRKKEMFKTSGGKYIAPQLIENALKQSRFIGEIMIVGEGEKMPAAIIQPDFDFVKTWAKKKGIAVSSNKEIAESEAIKKRIKKEIDLANERFGNWEKVKRFELTPEVWTIDGGHLTPTMKLKRKNIKEIYQNLYDKIYKDA</sequence>
<evidence type="ECO:0000313" key="6">
    <source>
        <dbReference type="Proteomes" id="UP000798602"/>
    </source>
</evidence>
<proteinExistence type="predicted"/>
<dbReference type="SUPFAM" id="SSF56801">
    <property type="entry name" value="Acetyl-CoA synthetase-like"/>
    <property type="match status" value="1"/>
</dbReference>
<keyword evidence="6" id="KW-1185">Reference proteome</keyword>
<name>A0ABW9Z9D6_9FLAO</name>
<reference evidence="6" key="1">
    <citation type="submission" date="2020-01" db="EMBL/GenBank/DDBJ databases">
        <title>Sphingomonas sp. strain CSW-10.</title>
        <authorList>
            <person name="Chen W.-M."/>
        </authorList>
    </citation>
    <scope>NUCLEOTIDE SEQUENCE [LARGE SCALE GENOMIC DNA]</scope>
    <source>
        <strain evidence="6">NST-5</strain>
    </source>
</reference>
<dbReference type="EMBL" id="JAABLM010000002">
    <property type="protein sequence ID" value="NBL63957.1"/>
    <property type="molecule type" value="Genomic_DNA"/>
</dbReference>
<dbReference type="Pfam" id="PF23562">
    <property type="entry name" value="AMP-binding_C_3"/>
    <property type="match status" value="1"/>
</dbReference>
<dbReference type="InterPro" id="IPR020845">
    <property type="entry name" value="AMP-binding_CS"/>
</dbReference>
<dbReference type="InterPro" id="IPR000873">
    <property type="entry name" value="AMP-dep_synth/lig_dom"/>
</dbReference>
<dbReference type="Proteomes" id="UP000798602">
    <property type="component" value="Unassembled WGS sequence"/>
</dbReference>
<dbReference type="PANTHER" id="PTHR43272">
    <property type="entry name" value="LONG-CHAIN-FATTY-ACID--COA LIGASE"/>
    <property type="match status" value="1"/>
</dbReference>
<evidence type="ECO:0000259" key="4">
    <source>
        <dbReference type="Pfam" id="PF00501"/>
    </source>
</evidence>
<dbReference type="CDD" id="cd05907">
    <property type="entry name" value="VL_LC_FACS_like"/>
    <property type="match status" value="1"/>
</dbReference>
<keyword evidence="2" id="KW-0276">Fatty acid metabolism</keyword>
<feature type="domain" description="AMP-dependent synthetase/ligase" evidence="4">
    <location>
        <begin position="13"/>
        <end position="418"/>
    </location>
</feature>
<dbReference type="InterPro" id="IPR020459">
    <property type="entry name" value="AMP-binding"/>
</dbReference>
<organism evidence="5 6">
    <name type="scientific">Flavobacterium ichthyis</name>
    <dbReference type="NCBI Taxonomy" id="2698827"/>
    <lineage>
        <taxon>Bacteria</taxon>
        <taxon>Pseudomonadati</taxon>
        <taxon>Bacteroidota</taxon>
        <taxon>Flavobacteriia</taxon>
        <taxon>Flavobacteriales</taxon>
        <taxon>Flavobacteriaceae</taxon>
        <taxon>Flavobacterium</taxon>
    </lineage>
</organism>
<dbReference type="InterPro" id="IPR042099">
    <property type="entry name" value="ANL_N_sf"/>
</dbReference>
<keyword evidence="3" id="KW-0443">Lipid metabolism</keyword>
<comment type="caution">
    <text evidence="5">The sequence shown here is derived from an EMBL/GenBank/DDBJ whole genome shotgun (WGS) entry which is preliminary data.</text>
</comment>
<dbReference type="Gene3D" id="3.40.50.12780">
    <property type="entry name" value="N-terminal domain of ligase-like"/>
    <property type="match status" value="2"/>
</dbReference>
<dbReference type="PROSITE" id="PS00455">
    <property type="entry name" value="AMP_BINDING"/>
    <property type="match status" value="1"/>
</dbReference>
<accession>A0ABW9Z9D6</accession>
<dbReference type="Pfam" id="PF00501">
    <property type="entry name" value="AMP-binding"/>
    <property type="match status" value="1"/>
</dbReference>
<dbReference type="PRINTS" id="PR00154">
    <property type="entry name" value="AMPBINDING"/>
</dbReference>
<evidence type="ECO:0000313" key="5">
    <source>
        <dbReference type="EMBL" id="NBL63957.1"/>
    </source>
</evidence>
<dbReference type="RefSeq" id="WP_166535785.1">
    <property type="nucleotide sequence ID" value="NZ_JAABLM010000002.1"/>
</dbReference>
<evidence type="ECO:0000256" key="1">
    <source>
        <dbReference type="ARBA" id="ARBA00022598"/>
    </source>
</evidence>
<evidence type="ECO:0000256" key="2">
    <source>
        <dbReference type="ARBA" id="ARBA00022832"/>
    </source>
</evidence>
<evidence type="ECO:0000256" key="3">
    <source>
        <dbReference type="ARBA" id="ARBA00023098"/>
    </source>
</evidence>